<feature type="domain" description="RNase H type-1" evidence="2">
    <location>
        <begin position="717"/>
        <end position="836"/>
    </location>
</feature>
<dbReference type="AlphaFoldDB" id="A0A803NK25"/>
<evidence type="ECO:0000313" key="5">
    <source>
        <dbReference type="Proteomes" id="UP000596661"/>
    </source>
</evidence>
<dbReference type="InterPro" id="IPR002156">
    <property type="entry name" value="RNaseH_domain"/>
</dbReference>
<protein>
    <recommendedName>
        <fullName evidence="6">Reverse transcriptase</fullName>
    </recommendedName>
</protein>
<dbReference type="SUPFAM" id="SSF53098">
    <property type="entry name" value="Ribonuclease H-like"/>
    <property type="match status" value="1"/>
</dbReference>
<evidence type="ECO:0000259" key="1">
    <source>
        <dbReference type="Pfam" id="PF00078"/>
    </source>
</evidence>
<keyword evidence="5" id="KW-1185">Reference proteome</keyword>
<dbReference type="Pfam" id="PF13966">
    <property type="entry name" value="zf-RVT"/>
    <property type="match status" value="1"/>
</dbReference>
<dbReference type="EMBL" id="UZAU01000059">
    <property type="status" value="NOT_ANNOTATED_CDS"/>
    <property type="molecule type" value="Genomic_DNA"/>
</dbReference>
<feature type="domain" description="Reverse transcriptase zinc-binding" evidence="3">
    <location>
        <begin position="518"/>
        <end position="611"/>
    </location>
</feature>
<organism evidence="4 5">
    <name type="scientific">Cannabis sativa</name>
    <name type="common">Hemp</name>
    <name type="synonym">Marijuana</name>
    <dbReference type="NCBI Taxonomy" id="3483"/>
    <lineage>
        <taxon>Eukaryota</taxon>
        <taxon>Viridiplantae</taxon>
        <taxon>Streptophyta</taxon>
        <taxon>Embryophyta</taxon>
        <taxon>Tracheophyta</taxon>
        <taxon>Spermatophyta</taxon>
        <taxon>Magnoliopsida</taxon>
        <taxon>eudicotyledons</taxon>
        <taxon>Gunneridae</taxon>
        <taxon>Pentapetalae</taxon>
        <taxon>rosids</taxon>
        <taxon>fabids</taxon>
        <taxon>Rosales</taxon>
        <taxon>Cannabaceae</taxon>
        <taxon>Cannabis</taxon>
    </lineage>
</organism>
<dbReference type="InterPro" id="IPR000477">
    <property type="entry name" value="RT_dom"/>
</dbReference>
<dbReference type="Pfam" id="PF13456">
    <property type="entry name" value="RVT_3"/>
    <property type="match status" value="1"/>
</dbReference>
<dbReference type="InterPro" id="IPR036397">
    <property type="entry name" value="RNaseH_sf"/>
</dbReference>
<evidence type="ECO:0000259" key="2">
    <source>
        <dbReference type="Pfam" id="PF13456"/>
    </source>
</evidence>
<dbReference type="CDD" id="cd06222">
    <property type="entry name" value="RNase_H_like"/>
    <property type="match status" value="1"/>
</dbReference>
<dbReference type="InterPro" id="IPR044730">
    <property type="entry name" value="RNase_H-like_dom_plant"/>
</dbReference>
<reference evidence="4" key="1">
    <citation type="submission" date="2018-11" db="EMBL/GenBank/DDBJ databases">
        <authorList>
            <person name="Grassa J C."/>
        </authorList>
    </citation>
    <scope>NUCLEOTIDE SEQUENCE [LARGE SCALE GENOMIC DNA]</scope>
</reference>
<dbReference type="Pfam" id="PF00078">
    <property type="entry name" value="RVT_1"/>
    <property type="match status" value="1"/>
</dbReference>
<name>A0A803NK25_CANSA</name>
<evidence type="ECO:0008006" key="6">
    <source>
        <dbReference type="Google" id="ProtNLM"/>
    </source>
</evidence>
<proteinExistence type="predicted"/>
<dbReference type="Gene3D" id="3.30.420.10">
    <property type="entry name" value="Ribonuclease H-like superfamily/Ribonuclease H"/>
    <property type="match status" value="1"/>
</dbReference>
<dbReference type="Gramene" id="evm.model.01.2175">
    <property type="protein sequence ID" value="cds.evm.model.01.2175"/>
    <property type="gene ID" value="evm.TU.01.2175"/>
</dbReference>
<dbReference type="PANTHER" id="PTHR33116">
    <property type="entry name" value="REVERSE TRANSCRIPTASE ZINC-BINDING DOMAIN-CONTAINING PROTEIN-RELATED-RELATED"/>
    <property type="match status" value="1"/>
</dbReference>
<evidence type="ECO:0000313" key="4">
    <source>
        <dbReference type="EnsemblPlants" id="cds.evm.model.01.2175"/>
    </source>
</evidence>
<evidence type="ECO:0000259" key="3">
    <source>
        <dbReference type="Pfam" id="PF13966"/>
    </source>
</evidence>
<dbReference type="EnsemblPlants" id="evm.model.01.2175">
    <property type="protein sequence ID" value="cds.evm.model.01.2175"/>
    <property type="gene ID" value="evm.TU.01.2175"/>
</dbReference>
<sequence>MLDALLYKEEVYWKQRARVRWLHAGDKNTKFFHKQATLRRKTNTIKYLKDNEGRVVNTQEEIANLVVSHFSDLFSTQGCSVDAAAAIFDVLGPGLENSDVEFLAQDFTADEVKKAVFQLSGDKAVGLDGFNAYFYQKNWAVLGRVIFDNIIIANELVHAINNRKSGKKGWAALKLDMAKAFDRVEWDFLSNIMFHFNFPVRFVSLILKCLSSASISFSINGSVHGNVKPTRGIRQCDPLSLYLFILCAESLSAILRNYQHRGLLHGISISRNAPPISHLLFADDSILFCAADRNSSGKETLIKAVLQAIPSYAMSCFRIPTRICREIESLISKFWWGSSPETRKIHWKNWRMVCQSKFVGGLGFRSLIHFNQAMLAKQAWRVFKSPDSLLSLVLKARYFPNTSILDAGPGHSPSYTWRSILWGRDLMKQGLIWKVGDGSTIRTIEDHWLPHSRIKSYSSLPPSESTLSFFLSPSGAWDPIKLHQFFDEQTIDHILDVPISGNGCSDDLIWSRNSSGIFTVKSAYHLAVTSRDIPSSSSFDQCKRFWSKIWSSSVPSKVKHLVWRVLSNSVPVASLLFFRHIISSPVCPLCHSEWETVEHAFLGCVNVKKAWKHSPLFQFYSNNKGLSIYDFIALAMDILDKSDCAIFFCFIWLLWNHRNNLYHNKKLLPPWHLYDQAVSYLLEYEHANLPGFKPENVNFRCIGQVQLSQQEGWRVSTDAGVSNSDRKHSLGVVVTDEKDDIKAGLIIPIVGSVPPEVAEAKAVLAAISWVQATKLPVNILQTDCKSIIDKVYNTNCHNSVVNDLVMCIRNSLLFSPNLVITHVPRELNKTAHVCARVGLGLDNECIWNGSLPSFVT</sequence>
<accession>A0A803NK25</accession>
<dbReference type="Proteomes" id="UP000596661">
    <property type="component" value="Chromosome 1"/>
</dbReference>
<dbReference type="GO" id="GO:0004523">
    <property type="term" value="F:RNA-DNA hybrid ribonuclease activity"/>
    <property type="evidence" value="ECO:0007669"/>
    <property type="project" value="InterPro"/>
</dbReference>
<dbReference type="InterPro" id="IPR026960">
    <property type="entry name" value="RVT-Znf"/>
</dbReference>
<dbReference type="PANTHER" id="PTHR33116:SF86">
    <property type="entry name" value="REVERSE TRANSCRIPTASE DOMAIN-CONTAINING PROTEIN"/>
    <property type="match status" value="1"/>
</dbReference>
<reference evidence="4" key="2">
    <citation type="submission" date="2021-03" db="UniProtKB">
        <authorList>
            <consortium name="EnsemblPlants"/>
        </authorList>
    </citation>
    <scope>IDENTIFICATION</scope>
</reference>
<dbReference type="GO" id="GO:0003676">
    <property type="term" value="F:nucleic acid binding"/>
    <property type="evidence" value="ECO:0007669"/>
    <property type="project" value="InterPro"/>
</dbReference>
<feature type="domain" description="Reverse transcriptase" evidence="1">
    <location>
        <begin position="162"/>
        <end position="309"/>
    </location>
</feature>
<dbReference type="InterPro" id="IPR012337">
    <property type="entry name" value="RNaseH-like_sf"/>
</dbReference>